<dbReference type="InterPro" id="IPR004119">
    <property type="entry name" value="EcKL"/>
</dbReference>
<sequence length="418" mass="49235">MFVCTSINNEDYVNIVNKKINTEDFKILSYNVAPMAKKSGIFGEHYFLKIVVKLENDSIEELSYFLKTLPQLESQKNFTLEMGAFFKEEQMFKLFVPLFLKNEIDNFSKCSPRCYLSQPDTMLIFEDLAIKGYKCLNARQSYDINLVKLAIRSMANLHASSIILEDMKSRNYGKNWRLYDEYPKQFQEMLYCQKPPSLALIESCVKGTTTQIDYLMGDHFQSKPELQSFKEFSRSSVRDLVKYVRPSEEFRNTICHGDLWAANIMFKFGKDGDPVDCLLVDFQSYRYCPPAQDLLTFIYLATDREFRSNHMQEVLRYYYEEFSHLLAVRGVKNIFDYEEFMASCEANELFAIIQSVTHFQIVMMSPDTMTDFLADSEYSRKCMFEDRSDNIIRVCELDKFYKAKQIESLTDLHEFYRK</sequence>
<evidence type="ECO:0000313" key="2">
    <source>
        <dbReference type="Proteomes" id="UP000695000"/>
    </source>
</evidence>
<dbReference type="Proteomes" id="UP000695000">
    <property type="component" value="Unplaced"/>
</dbReference>
<keyword evidence="2" id="KW-1185">Reference proteome</keyword>
<dbReference type="Pfam" id="PF02958">
    <property type="entry name" value="EcKL"/>
    <property type="match status" value="1"/>
</dbReference>
<dbReference type="Gene3D" id="3.90.1200.10">
    <property type="match status" value="1"/>
</dbReference>
<dbReference type="GeneID" id="108558845"/>
<dbReference type="PANTHER" id="PTHR11012:SF48">
    <property type="entry name" value="CHK KINASE-LIKE DOMAIN-CONTAINING PROTEIN-RELATED"/>
    <property type="match status" value="1"/>
</dbReference>
<dbReference type="InterPro" id="IPR015897">
    <property type="entry name" value="CHK_kinase-like"/>
</dbReference>
<feature type="domain" description="CHK kinase-like" evidence="1">
    <location>
        <begin position="123"/>
        <end position="328"/>
    </location>
</feature>
<evidence type="ECO:0000313" key="3">
    <source>
        <dbReference type="RefSeq" id="XP_017771365.1"/>
    </source>
</evidence>
<name>A0ABM1M9W5_NICVS</name>
<evidence type="ECO:0000259" key="1">
    <source>
        <dbReference type="SMART" id="SM00587"/>
    </source>
</evidence>
<proteinExistence type="predicted"/>
<dbReference type="SMART" id="SM00587">
    <property type="entry name" value="CHK"/>
    <property type="match status" value="1"/>
</dbReference>
<organism evidence="2 3">
    <name type="scientific">Nicrophorus vespilloides</name>
    <name type="common">Boreal carrion beetle</name>
    <dbReference type="NCBI Taxonomy" id="110193"/>
    <lineage>
        <taxon>Eukaryota</taxon>
        <taxon>Metazoa</taxon>
        <taxon>Ecdysozoa</taxon>
        <taxon>Arthropoda</taxon>
        <taxon>Hexapoda</taxon>
        <taxon>Insecta</taxon>
        <taxon>Pterygota</taxon>
        <taxon>Neoptera</taxon>
        <taxon>Endopterygota</taxon>
        <taxon>Coleoptera</taxon>
        <taxon>Polyphaga</taxon>
        <taxon>Staphyliniformia</taxon>
        <taxon>Silphidae</taxon>
        <taxon>Nicrophorinae</taxon>
        <taxon>Nicrophorus</taxon>
    </lineage>
</organism>
<dbReference type="SUPFAM" id="SSF56112">
    <property type="entry name" value="Protein kinase-like (PK-like)"/>
    <property type="match status" value="1"/>
</dbReference>
<accession>A0ABM1M9W5</accession>
<reference evidence="3" key="1">
    <citation type="submission" date="2025-08" db="UniProtKB">
        <authorList>
            <consortium name="RefSeq"/>
        </authorList>
    </citation>
    <scope>IDENTIFICATION</scope>
    <source>
        <tissue evidence="3">Whole Larva</tissue>
    </source>
</reference>
<protein>
    <submittedName>
        <fullName evidence="3">Uncharacterized protein LOC108558845</fullName>
    </submittedName>
</protein>
<dbReference type="PANTHER" id="PTHR11012">
    <property type="entry name" value="PROTEIN KINASE-LIKE DOMAIN-CONTAINING"/>
    <property type="match status" value="1"/>
</dbReference>
<dbReference type="RefSeq" id="XP_017771365.1">
    <property type="nucleotide sequence ID" value="XM_017915876.1"/>
</dbReference>
<dbReference type="InterPro" id="IPR011009">
    <property type="entry name" value="Kinase-like_dom_sf"/>
</dbReference>
<gene>
    <name evidence="3" type="primary">LOC108558845</name>
</gene>